<sequence>MSRHNGYNVTPIKSSHQKRDWSHYNLGLRCSPQTIARKPGQSISFSLYASYTDPAVCLNKRSLLNRRPDDKCS</sequence>
<evidence type="ECO:0000313" key="2">
    <source>
        <dbReference type="EMBL" id="CAK8688456.1"/>
    </source>
</evidence>
<comment type="caution">
    <text evidence="2">The sequence shown here is derived from an EMBL/GenBank/DDBJ whole genome shotgun (WGS) entry which is preliminary data.</text>
</comment>
<organism evidence="2 3">
    <name type="scientific">Clavelina lepadiformis</name>
    <name type="common">Light-bulb sea squirt</name>
    <name type="synonym">Ascidia lepadiformis</name>
    <dbReference type="NCBI Taxonomy" id="159417"/>
    <lineage>
        <taxon>Eukaryota</taxon>
        <taxon>Metazoa</taxon>
        <taxon>Chordata</taxon>
        <taxon>Tunicata</taxon>
        <taxon>Ascidiacea</taxon>
        <taxon>Aplousobranchia</taxon>
        <taxon>Clavelinidae</taxon>
        <taxon>Clavelina</taxon>
    </lineage>
</organism>
<evidence type="ECO:0000256" key="1">
    <source>
        <dbReference type="SAM" id="MobiDB-lite"/>
    </source>
</evidence>
<protein>
    <submittedName>
        <fullName evidence="2">Uncharacterized protein</fullName>
    </submittedName>
</protein>
<dbReference type="Proteomes" id="UP001642483">
    <property type="component" value="Unassembled WGS sequence"/>
</dbReference>
<keyword evidence="3" id="KW-1185">Reference proteome</keyword>
<dbReference type="EMBL" id="CAWYQH010000108">
    <property type="protein sequence ID" value="CAK8688456.1"/>
    <property type="molecule type" value="Genomic_DNA"/>
</dbReference>
<reference evidence="2 3" key="1">
    <citation type="submission" date="2024-02" db="EMBL/GenBank/DDBJ databases">
        <authorList>
            <person name="Daric V."/>
            <person name="Darras S."/>
        </authorList>
    </citation>
    <scope>NUCLEOTIDE SEQUENCE [LARGE SCALE GENOMIC DNA]</scope>
</reference>
<evidence type="ECO:0000313" key="3">
    <source>
        <dbReference type="Proteomes" id="UP001642483"/>
    </source>
</evidence>
<gene>
    <name evidence="2" type="ORF">CVLEPA_LOCUS20473</name>
</gene>
<feature type="compositionally biased region" description="Polar residues" evidence="1">
    <location>
        <begin position="1"/>
        <end position="14"/>
    </location>
</feature>
<proteinExistence type="predicted"/>
<name>A0ABP0GC94_CLALP</name>
<accession>A0ABP0GC94</accession>
<feature type="region of interest" description="Disordered" evidence="1">
    <location>
        <begin position="1"/>
        <end position="20"/>
    </location>
</feature>